<proteinExistence type="predicted"/>
<name>A0A439DKL0_9PEZI</name>
<dbReference type="SUPFAM" id="SSF56112">
    <property type="entry name" value="Protein kinase-like (PK-like)"/>
    <property type="match status" value="1"/>
</dbReference>
<evidence type="ECO:0000256" key="1">
    <source>
        <dbReference type="ARBA" id="ARBA00003747"/>
    </source>
</evidence>
<comment type="caution">
    <text evidence="11">The sequence shown here is derived from an EMBL/GenBank/DDBJ whole genome shotgun (WGS) entry which is preliminary data.</text>
</comment>
<dbReference type="Gene3D" id="1.10.510.10">
    <property type="entry name" value="Transferase(Phosphotransferase) domain 1"/>
    <property type="match status" value="1"/>
</dbReference>
<evidence type="ECO:0000259" key="10">
    <source>
        <dbReference type="PROSITE" id="PS50011"/>
    </source>
</evidence>
<feature type="domain" description="Protein kinase" evidence="10">
    <location>
        <begin position="115"/>
        <end position="481"/>
    </location>
</feature>
<evidence type="ECO:0000256" key="4">
    <source>
        <dbReference type="ARBA" id="ARBA00013948"/>
    </source>
</evidence>
<dbReference type="PANTHER" id="PTHR37542">
    <property type="entry name" value="HELO DOMAIN-CONTAINING PROTEIN-RELATED"/>
    <property type="match status" value="1"/>
</dbReference>
<dbReference type="Pfam" id="PF00069">
    <property type="entry name" value="Pkinase"/>
    <property type="match status" value="1"/>
</dbReference>
<evidence type="ECO:0000256" key="3">
    <source>
        <dbReference type="ARBA" id="ARBA00012513"/>
    </source>
</evidence>
<dbReference type="AlphaFoldDB" id="A0A439DKL0"/>
<organism evidence="11 12">
    <name type="scientific">Xylaria grammica</name>
    <dbReference type="NCBI Taxonomy" id="363999"/>
    <lineage>
        <taxon>Eukaryota</taxon>
        <taxon>Fungi</taxon>
        <taxon>Dikarya</taxon>
        <taxon>Ascomycota</taxon>
        <taxon>Pezizomycotina</taxon>
        <taxon>Sordariomycetes</taxon>
        <taxon>Xylariomycetidae</taxon>
        <taxon>Xylariales</taxon>
        <taxon>Xylariaceae</taxon>
        <taxon>Xylaria</taxon>
    </lineage>
</organism>
<comment type="catalytic activity">
    <reaction evidence="8">
        <text>L-threonyl-[protein] + ATP = O-phospho-L-threonyl-[protein] + ADP + H(+)</text>
        <dbReference type="Rhea" id="RHEA:46608"/>
        <dbReference type="Rhea" id="RHEA-COMP:11060"/>
        <dbReference type="Rhea" id="RHEA-COMP:11605"/>
        <dbReference type="ChEBI" id="CHEBI:15378"/>
        <dbReference type="ChEBI" id="CHEBI:30013"/>
        <dbReference type="ChEBI" id="CHEBI:30616"/>
        <dbReference type="ChEBI" id="CHEBI:61977"/>
        <dbReference type="ChEBI" id="CHEBI:456216"/>
        <dbReference type="EC" id="2.7.11.1"/>
    </reaction>
</comment>
<accession>A0A439DKL0</accession>
<protein>
    <recommendedName>
        <fullName evidence="5">EKC/KEOPS complex subunit BUD32</fullName>
        <ecNumber evidence="3">2.7.11.1</ecNumber>
    </recommendedName>
    <alternativeName>
        <fullName evidence="6 7">Atypical Serine/threonine protein kinase BUD32</fullName>
    </alternativeName>
    <alternativeName>
        <fullName evidence="4">EKC/KEOPS complex subunit bud32</fullName>
    </alternativeName>
</protein>
<comment type="catalytic activity">
    <reaction evidence="9">
        <text>L-seryl-[protein] + ATP = O-phospho-L-seryl-[protein] + ADP + H(+)</text>
        <dbReference type="Rhea" id="RHEA:17989"/>
        <dbReference type="Rhea" id="RHEA-COMP:9863"/>
        <dbReference type="Rhea" id="RHEA-COMP:11604"/>
        <dbReference type="ChEBI" id="CHEBI:15378"/>
        <dbReference type="ChEBI" id="CHEBI:29999"/>
        <dbReference type="ChEBI" id="CHEBI:30616"/>
        <dbReference type="ChEBI" id="CHEBI:83421"/>
        <dbReference type="ChEBI" id="CHEBI:456216"/>
        <dbReference type="EC" id="2.7.11.1"/>
    </reaction>
</comment>
<evidence type="ECO:0000256" key="5">
    <source>
        <dbReference type="ARBA" id="ARBA00019973"/>
    </source>
</evidence>
<dbReference type="PROSITE" id="PS00109">
    <property type="entry name" value="PROTEIN_KINASE_TYR"/>
    <property type="match status" value="1"/>
</dbReference>
<evidence type="ECO:0000256" key="2">
    <source>
        <dbReference type="ARBA" id="ARBA00011534"/>
    </source>
</evidence>
<dbReference type="InterPro" id="IPR011009">
    <property type="entry name" value="Kinase-like_dom_sf"/>
</dbReference>
<evidence type="ECO:0000256" key="7">
    <source>
        <dbReference type="ARBA" id="ARBA00033194"/>
    </source>
</evidence>
<comment type="function">
    <text evidence="1">Component of the EKC/KEOPS complex that is required for the formation of a threonylcarbamoyl group on adenosine at position 37 (t(6)A37) in tRNAs that read codons beginning with adenine. The complex is probably involved in the transfer of the threonylcarbamoyl moiety of threonylcarbamoyl-AMP (TC-AMP) to the N6 group of A37. BUD32 has ATPase activity in the context of the EKC/KEOPS complex and likely plays a supporting role to the catalytic subunit KAE1. The EKC/KEOPS complex also promotes both telomere uncapping and telomere elongation. The complex is required for efficient recruitment of transcriptional coactivators.</text>
</comment>
<dbReference type="PANTHER" id="PTHR37542:SF3">
    <property type="entry name" value="PRION-INHIBITION AND PROPAGATION HELO DOMAIN-CONTAINING PROTEIN"/>
    <property type="match status" value="1"/>
</dbReference>
<dbReference type="InterPro" id="IPR000719">
    <property type="entry name" value="Prot_kinase_dom"/>
</dbReference>
<evidence type="ECO:0000313" key="12">
    <source>
        <dbReference type="Proteomes" id="UP000286045"/>
    </source>
</evidence>
<evidence type="ECO:0000313" key="11">
    <source>
        <dbReference type="EMBL" id="RWA14947.1"/>
    </source>
</evidence>
<dbReference type="GO" id="GO:0005524">
    <property type="term" value="F:ATP binding"/>
    <property type="evidence" value="ECO:0007669"/>
    <property type="project" value="InterPro"/>
</dbReference>
<dbReference type="EMBL" id="RYZI01000002">
    <property type="protein sequence ID" value="RWA14947.1"/>
    <property type="molecule type" value="Genomic_DNA"/>
</dbReference>
<dbReference type="EC" id="2.7.11.1" evidence="3"/>
<gene>
    <name evidence="11" type="ORF">EKO27_g232</name>
</gene>
<evidence type="ECO:0000256" key="9">
    <source>
        <dbReference type="ARBA" id="ARBA00048679"/>
    </source>
</evidence>
<dbReference type="Proteomes" id="UP000286045">
    <property type="component" value="Unassembled WGS sequence"/>
</dbReference>
<comment type="subunit">
    <text evidence="2">Component of the EKC/KEOPS complex composed of at least BUD32, CGI121, GON7, KAE1 and PCC1; the whole complex dimerizes.</text>
</comment>
<evidence type="ECO:0000256" key="6">
    <source>
        <dbReference type="ARBA" id="ARBA00030980"/>
    </source>
</evidence>
<sequence>MALEVTGLVVGVVGLVPVCIQFNDYVRELVHDIKHSKTQKLFKHAEIESHLQIISLHKSAIAKLDQKQQDTLEFKITQLHDSLKELGEALEKFDNEPPKIIGSAIWAFRAKKKMQDLLDRISRERYGLTLQLILIGSFFRSPDEDRPSDTERILQFIAASLSRRETAQLTPSPELQQSPITSDLLPIPGSDLKYKRSSSRLSFLIVEELAVVGVHNRDQTVSRIDEVSRVFHGSSYADRSFQTQIANISQCVGFAVLTRSVQLISEVPSECEALTSLHELLTLRKNHSLNARVGLAKSIAKAVFYTHAYKYVHKDLRPANILLEADGDASRGQDFGQVLLAGFGDARAEDGSSLRKGTSLDEVNVYQHPSRVDDVDKYTFLHDVYSLGVCLLELGLWTNFLGDKHTEIRKASPIERQRKLNNLAEKHLPKEMGNIYAGVVKRCLAGIDYIFHEDGATGDGDVAIGSRYCETVLEELESICI</sequence>
<dbReference type="SMART" id="SM00220">
    <property type="entry name" value="S_TKc"/>
    <property type="match status" value="1"/>
</dbReference>
<evidence type="ECO:0000256" key="8">
    <source>
        <dbReference type="ARBA" id="ARBA00047899"/>
    </source>
</evidence>
<dbReference type="STRING" id="363999.A0A439DKL0"/>
<keyword evidence="12" id="KW-1185">Reference proteome</keyword>
<dbReference type="PROSITE" id="PS50011">
    <property type="entry name" value="PROTEIN_KINASE_DOM"/>
    <property type="match status" value="1"/>
</dbReference>
<dbReference type="GO" id="GO:0004674">
    <property type="term" value="F:protein serine/threonine kinase activity"/>
    <property type="evidence" value="ECO:0007669"/>
    <property type="project" value="UniProtKB-EC"/>
</dbReference>
<dbReference type="InterPro" id="IPR008266">
    <property type="entry name" value="Tyr_kinase_AS"/>
</dbReference>
<reference evidence="11 12" key="1">
    <citation type="submission" date="2018-12" db="EMBL/GenBank/DDBJ databases">
        <title>Draft genome sequence of Xylaria grammica IHI A82.</title>
        <authorList>
            <person name="Buettner E."/>
            <person name="Kellner H."/>
        </authorList>
    </citation>
    <scope>NUCLEOTIDE SEQUENCE [LARGE SCALE GENOMIC DNA]</scope>
    <source>
        <strain evidence="11 12">IHI A82</strain>
    </source>
</reference>